<keyword evidence="6" id="KW-1185">Reference proteome</keyword>
<dbReference type="PANTHER" id="PTHR13184">
    <property type="entry name" value="37S RIBOSOMAL PROTEIN S22"/>
    <property type="match status" value="1"/>
</dbReference>
<evidence type="ECO:0000256" key="1">
    <source>
        <dbReference type="ARBA" id="ARBA00022723"/>
    </source>
</evidence>
<comment type="caution">
    <text evidence="5">The sequence shown here is derived from an EMBL/GenBank/DDBJ whole genome shotgun (WGS) entry which is preliminary data.</text>
</comment>
<gene>
    <name evidence="5" type="ORF">Dxin01_01053</name>
</gene>
<proteinExistence type="predicted"/>
<keyword evidence="4" id="KW-0411">Iron-sulfur</keyword>
<evidence type="ECO:0000313" key="6">
    <source>
        <dbReference type="Proteomes" id="UP001458946"/>
    </source>
</evidence>
<dbReference type="EMBL" id="BAABRN010000008">
    <property type="protein sequence ID" value="GAA5501321.1"/>
    <property type="molecule type" value="Genomic_DNA"/>
</dbReference>
<dbReference type="PANTHER" id="PTHR13184:SF5">
    <property type="entry name" value="METHYLTRANSFERASE-LIKE PROTEIN 17, MITOCHONDRIAL"/>
    <property type="match status" value="1"/>
</dbReference>
<dbReference type="InterPro" id="IPR015324">
    <property type="entry name" value="Ribosomal_Rsm22-like"/>
</dbReference>
<keyword evidence="3" id="KW-0408">Iron</keyword>
<accession>A0ABP9V9P9</accession>
<keyword evidence="1" id="KW-0479">Metal-binding</keyword>
<name>A0ABP9V9P9_9DEIO</name>
<protein>
    <recommendedName>
        <fullName evidence="7">Ribosomal small subunit Rsm22</fullName>
    </recommendedName>
</protein>
<sequence>MSLPARLHDLAELAAEGVPLAQLTRAAETLSGRYRAEVQDGAWHVSGDLAARSYLLTRFPATFAAVSRAMQEVAAVRPDFAPRTQLDVGAGPATAFWAAQGIWESLADALMLEGSPHMRDWGEKLSARADAQANWQTVDVRRGLPDLPPRDLVTLAYVLNELAPDARAGLLLEMWERTADTLLIVEPGTPAGWNRMLQARNVLLAAGANLLAPCPHAQTCPLHAPDWCHFSQRVARSRLHRQGKGAELGYEDEKFIYLAVSRRAGEPFEARVLTSPNTRSGLVNLKLCTAAGHLDGRTLSKRDGEAYKVAKRLDWGDKLD</sequence>
<dbReference type="InterPro" id="IPR052571">
    <property type="entry name" value="Mt_RNA_Methyltransferase"/>
</dbReference>
<dbReference type="Proteomes" id="UP001458946">
    <property type="component" value="Unassembled WGS sequence"/>
</dbReference>
<evidence type="ECO:0008006" key="7">
    <source>
        <dbReference type="Google" id="ProtNLM"/>
    </source>
</evidence>
<evidence type="ECO:0000256" key="4">
    <source>
        <dbReference type="ARBA" id="ARBA00023014"/>
    </source>
</evidence>
<keyword evidence="2" id="KW-0809">Transit peptide</keyword>
<reference evidence="5 6" key="1">
    <citation type="submission" date="2024-02" db="EMBL/GenBank/DDBJ databases">
        <title>Deinococcus xinjiangensis NBRC 107630.</title>
        <authorList>
            <person name="Ichikawa N."/>
            <person name="Katano-Makiyama Y."/>
            <person name="Hidaka K."/>
        </authorList>
    </citation>
    <scope>NUCLEOTIDE SEQUENCE [LARGE SCALE GENOMIC DNA]</scope>
    <source>
        <strain evidence="5 6">NBRC 107630</strain>
    </source>
</reference>
<dbReference type="RefSeq" id="WP_353541295.1">
    <property type="nucleotide sequence ID" value="NZ_BAABRN010000008.1"/>
</dbReference>
<evidence type="ECO:0000313" key="5">
    <source>
        <dbReference type="EMBL" id="GAA5501321.1"/>
    </source>
</evidence>
<evidence type="ECO:0000256" key="3">
    <source>
        <dbReference type="ARBA" id="ARBA00023004"/>
    </source>
</evidence>
<dbReference type="InterPro" id="IPR029063">
    <property type="entry name" value="SAM-dependent_MTases_sf"/>
</dbReference>
<organism evidence="5 6">
    <name type="scientific">Deinococcus xinjiangensis</name>
    <dbReference type="NCBI Taxonomy" id="457454"/>
    <lineage>
        <taxon>Bacteria</taxon>
        <taxon>Thermotogati</taxon>
        <taxon>Deinococcota</taxon>
        <taxon>Deinococci</taxon>
        <taxon>Deinococcales</taxon>
        <taxon>Deinococcaceae</taxon>
        <taxon>Deinococcus</taxon>
    </lineage>
</organism>
<dbReference type="SUPFAM" id="SSF53335">
    <property type="entry name" value="S-adenosyl-L-methionine-dependent methyltransferases"/>
    <property type="match status" value="1"/>
</dbReference>
<evidence type="ECO:0000256" key="2">
    <source>
        <dbReference type="ARBA" id="ARBA00022946"/>
    </source>
</evidence>
<dbReference type="Pfam" id="PF09243">
    <property type="entry name" value="Rsm22"/>
    <property type="match status" value="1"/>
</dbReference>